<name>A0A1S1Q5D7_9ACTN</name>
<keyword evidence="3" id="KW-1185">Reference proteome</keyword>
<gene>
    <name evidence="2" type="ORF">BBK14_34175</name>
</gene>
<dbReference type="Proteomes" id="UP000179769">
    <property type="component" value="Unassembled WGS sequence"/>
</dbReference>
<evidence type="ECO:0000313" key="3">
    <source>
        <dbReference type="Proteomes" id="UP000179769"/>
    </source>
</evidence>
<organism evidence="2 3">
    <name type="scientific">Parafrankia soli</name>
    <dbReference type="NCBI Taxonomy" id="2599596"/>
    <lineage>
        <taxon>Bacteria</taxon>
        <taxon>Bacillati</taxon>
        <taxon>Actinomycetota</taxon>
        <taxon>Actinomycetes</taxon>
        <taxon>Frankiales</taxon>
        <taxon>Frankiaceae</taxon>
        <taxon>Parafrankia</taxon>
    </lineage>
</organism>
<protein>
    <recommendedName>
        <fullName evidence="1">YspA cpYpsA-related SLOG domain-containing protein</fullName>
    </recommendedName>
</protein>
<proteinExistence type="predicted"/>
<sequence length="144" mass="15904">MRLLCTGARVWRERQTVWRDLEKVRELAQARDQKLTVVHGDAAGADRHVRAWCERTPEVVEEKYPVSPTMWRINGPRAGHLRNAHMVSLGADGCIAFCVPCDKPGPCCGLGGVVLPDGHATHGTHGCMDLARGAGIEVWERWAT</sequence>
<dbReference type="AlphaFoldDB" id="A0A1S1Q5D7"/>
<evidence type="ECO:0000259" key="1">
    <source>
        <dbReference type="Pfam" id="PF10686"/>
    </source>
</evidence>
<feature type="domain" description="YspA cpYpsA-related SLOG" evidence="1">
    <location>
        <begin position="1"/>
        <end position="55"/>
    </location>
</feature>
<dbReference type="EMBL" id="MAXA01000195">
    <property type="protein sequence ID" value="OHV29150.1"/>
    <property type="molecule type" value="Genomic_DNA"/>
</dbReference>
<reference evidence="3" key="1">
    <citation type="submission" date="2016-07" db="EMBL/GenBank/DDBJ databases">
        <title>Frankia sp. NRRL B-16219 Genome sequencing.</title>
        <authorList>
            <person name="Ghodhbane-Gtari F."/>
            <person name="Swanson E."/>
            <person name="Gueddou A."/>
            <person name="Louati M."/>
            <person name="Nouioui I."/>
            <person name="Hezbri K."/>
            <person name="Abebe-Akele F."/>
            <person name="Simpson S."/>
            <person name="Morris K."/>
            <person name="Thomas K."/>
            <person name="Gtari M."/>
            <person name="Tisa L.S."/>
        </authorList>
    </citation>
    <scope>NUCLEOTIDE SEQUENCE [LARGE SCALE GENOMIC DNA]</scope>
    <source>
        <strain evidence="3">NRRL B-16219</strain>
    </source>
</reference>
<comment type="caution">
    <text evidence="2">The sequence shown here is derived from an EMBL/GenBank/DDBJ whole genome shotgun (WGS) entry which is preliminary data.</text>
</comment>
<evidence type="ECO:0000313" key="2">
    <source>
        <dbReference type="EMBL" id="OHV29150.1"/>
    </source>
</evidence>
<accession>A0A1S1Q5D7</accession>
<dbReference type="RefSeq" id="WP_157904274.1">
    <property type="nucleotide sequence ID" value="NZ_MAXA01000195.1"/>
</dbReference>
<dbReference type="InterPro" id="IPR019627">
    <property type="entry name" value="YAcAr"/>
</dbReference>
<dbReference type="OrthoDB" id="572639at2"/>
<dbReference type="Pfam" id="PF10686">
    <property type="entry name" value="YAcAr"/>
    <property type="match status" value="1"/>
</dbReference>